<keyword evidence="15" id="KW-1185">Reference proteome</keyword>
<comment type="pathway">
    <text evidence="1 11">Glycerolipid metabolism; triacylglycerol biosynthesis.</text>
</comment>
<comment type="similarity">
    <text evidence="3 11">Belongs to the long-chain O-acyltransferase family.</text>
</comment>
<evidence type="ECO:0000256" key="4">
    <source>
        <dbReference type="ARBA" id="ARBA00013244"/>
    </source>
</evidence>
<dbReference type="GO" id="GO:0004144">
    <property type="term" value="F:diacylglycerol O-acyltransferase activity"/>
    <property type="evidence" value="ECO:0007669"/>
    <property type="project" value="UniProtKB-EC"/>
</dbReference>
<reference evidence="14 15" key="1">
    <citation type="submission" date="2020-07" db="EMBL/GenBank/DDBJ databases">
        <title>Sequencing the genomes of 1000 actinobacteria strains.</title>
        <authorList>
            <person name="Klenk H.-P."/>
        </authorList>
    </citation>
    <scope>NUCLEOTIDE SEQUENCE [LARGE SCALE GENOMIC DNA]</scope>
    <source>
        <strain evidence="14 15">DSM 104001</strain>
    </source>
</reference>
<evidence type="ECO:0000256" key="11">
    <source>
        <dbReference type="RuleBase" id="RU361241"/>
    </source>
</evidence>
<dbReference type="InterPro" id="IPR009721">
    <property type="entry name" value="O-acyltransferase_WSD1_C"/>
</dbReference>
<keyword evidence="9 11" id="KW-0012">Acyltransferase</keyword>
<keyword evidence="7 11" id="KW-0319">Glycerol metabolism</keyword>
<dbReference type="InterPro" id="IPR014292">
    <property type="entry name" value="Acyl_transf_WS/DGAT"/>
</dbReference>
<evidence type="ECO:0000256" key="1">
    <source>
        <dbReference type="ARBA" id="ARBA00004771"/>
    </source>
</evidence>
<comment type="catalytic activity">
    <reaction evidence="10 11">
        <text>an acyl-CoA + a 1,2-diacyl-sn-glycerol = a triacyl-sn-glycerol + CoA</text>
        <dbReference type="Rhea" id="RHEA:10868"/>
        <dbReference type="ChEBI" id="CHEBI:17815"/>
        <dbReference type="ChEBI" id="CHEBI:57287"/>
        <dbReference type="ChEBI" id="CHEBI:58342"/>
        <dbReference type="ChEBI" id="CHEBI:64615"/>
        <dbReference type="EC" id="2.3.1.20"/>
    </reaction>
</comment>
<feature type="domain" description="O-acyltransferase WSD1 C-terminal" evidence="13">
    <location>
        <begin position="305"/>
        <end position="441"/>
    </location>
</feature>
<dbReference type="InterPro" id="IPR023213">
    <property type="entry name" value="CAT-like_dom_sf"/>
</dbReference>
<evidence type="ECO:0000313" key="14">
    <source>
        <dbReference type="EMBL" id="NYJ08772.1"/>
    </source>
</evidence>
<dbReference type="InterPro" id="IPR004255">
    <property type="entry name" value="O-acyltransferase_WSD1_N"/>
</dbReference>
<dbReference type="Gene3D" id="3.30.559.30">
    <property type="entry name" value="Nonribosomal peptide synthetase, condensation domain"/>
    <property type="match status" value="1"/>
</dbReference>
<dbReference type="GO" id="GO:0051701">
    <property type="term" value="P:biological process involved in interaction with host"/>
    <property type="evidence" value="ECO:0007669"/>
    <property type="project" value="TreeGrafter"/>
</dbReference>
<gene>
    <name evidence="14" type="ORF">GGQ55_005050</name>
</gene>
<dbReference type="InterPro" id="IPR045034">
    <property type="entry name" value="O-acyltransferase_WSD1-like"/>
</dbReference>
<dbReference type="AlphaFoldDB" id="A0A853CQL3"/>
<evidence type="ECO:0000256" key="9">
    <source>
        <dbReference type="ARBA" id="ARBA00023315"/>
    </source>
</evidence>
<evidence type="ECO:0000256" key="2">
    <source>
        <dbReference type="ARBA" id="ARBA00005189"/>
    </source>
</evidence>
<keyword evidence="8 11" id="KW-0443">Lipid metabolism</keyword>
<dbReference type="GO" id="GO:0019432">
    <property type="term" value="P:triglyceride biosynthetic process"/>
    <property type="evidence" value="ECO:0007669"/>
    <property type="project" value="UniProtKB-UniPathway"/>
</dbReference>
<evidence type="ECO:0000256" key="10">
    <source>
        <dbReference type="ARBA" id="ARBA00048109"/>
    </source>
</evidence>
<dbReference type="PANTHER" id="PTHR31650">
    <property type="entry name" value="O-ACYLTRANSFERASE (WSD1-LIKE) FAMILY PROTEIN"/>
    <property type="match status" value="1"/>
</dbReference>
<dbReference type="NCBIfam" id="TIGR02946">
    <property type="entry name" value="acyl_WS_DGAT"/>
    <property type="match status" value="1"/>
</dbReference>
<evidence type="ECO:0000256" key="5">
    <source>
        <dbReference type="ARBA" id="ARBA00022516"/>
    </source>
</evidence>
<evidence type="ECO:0000256" key="3">
    <source>
        <dbReference type="ARBA" id="ARBA00009587"/>
    </source>
</evidence>
<dbReference type="Pfam" id="PF06974">
    <property type="entry name" value="WS_DGAT_C"/>
    <property type="match status" value="1"/>
</dbReference>
<dbReference type="UniPathway" id="UPA00282"/>
<keyword evidence="5 11" id="KW-0444">Lipid biosynthesis</keyword>
<evidence type="ECO:0000259" key="13">
    <source>
        <dbReference type="Pfam" id="PF06974"/>
    </source>
</evidence>
<dbReference type="GO" id="GO:0001666">
    <property type="term" value="P:response to hypoxia"/>
    <property type="evidence" value="ECO:0007669"/>
    <property type="project" value="TreeGrafter"/>
</dbReference>
<dbReference type="GO" id="GO:0005886">
    <property type="term" value="C:plasma membrane"/>
    <property type="evidence" value="ECO:0007669"/>
    <property type="project" value="TreeGrafter"/>
</dbReference>
<dbReference type="GO" id="GO:0006071">
    <property type="term" value="P:glycerol metabolic process"/>
    <property type="evidence" value="ECO:0007669"/>
    <property type="project" value="UniProtKB-KW"/>
</dbReference>
<name>A0A853CQL3_9ACTN</name>
<evidence type="ECO:0000313" key="15">
    <source>
        <dbReference type="Proteomes" id="UP000541969"/>
    </source>
</evidence>
<evidence type="ECO:0000256" key="7">
    <source>
        <dbReference type="ARBA" id="ARBA00022798"/>
    </source>
</evidence>
<evidence type="ECO:0000256" key="6">
    <source>
        <dbReference type="ARBA" id="ARBA00022679"/>
    </source>
</evidence>
<dbReference type="Pfam" id="PF03007">
    <property type="entry name" value="WS_DGAT_cat"/>
    <property type="match status" value="1"/>
</dbReference>
<dbReference type="EC" id="2.3.1.20" evidence="4 11"/>
<feature type="domain" description="O-acyltransferase WSD1-like N-terminal" evidence="12">
    <location>
        <begin position="17"/>
        <end position="261"/>
    </location>
</feature>
<proteinExistence type="inferred from homology"/>
<keyword evidence="6 11" id="KW-0808">Transferase</keyword>
<sequence length="464" mass="50079">MQRLTAEDRLVLWPDRVWPQDIGALLVLDGADLLDGSGAVRIDDLRRVIAGRLHLVPRFRQLLVTPRRGLGRPLWVDDPRFDIDAHVRVAPLPAHPDESELLECVAALRRRRLDRARPLWEMWVLPGLPDRRVGLFVRLHHVVADGIAGVATMGALLDAPGARETIPPWTPAPAPSARELLIDDLRSRIRRAGSALGHPRAALGTLGTVRGELQELLADDGARTTTLNRVVGAERRLALARADMPEVTALAAAHGATVDDVLLTVTAGGLRALLAARGELSDDLVVRVFVPVTLRPRGSRARARGNLIGQMVVPLPVGTADPVARLEAIAAETTRRKARRRPSLATLFHGRLVSLVLLKLMARRPVNVETADVPGPTEPVFLAGARVLEVFPLLNLVGTVPVGIGALSYAGRLGIMLTVDREAVADLDVLAGGLRRDLAALLGPAAQTPWEAHRESGRIAESHL</sequence>
<dbReference type="PANTHER" id="PTHR31650:SF1">
    <property type="entry name" value="WAX ESTER SYNTHASE_DIACYLGLYCEROL ACYLTRANSFERASE 4-RELATED"/>
    <property type="match status" value="1"/>
</dbReference>
<organism evidence="14 15">
    <name type="scientific">Petropleomorpha daqingensis</name>
    <dbReference type="NCBI Taxonomy" id="2026353"/>
    <lineage>
        <taxon>Bacteria</taxon>
        <taxon>Bacillati</taxon>
        <taxon>Actinomycetota</taxon>
        <taxon>Actinomycetes</taxon>
        <taxon>Geodermatophilales</taxon>
        <taxon>Geodermatophilaceae</taxon>
        <taxon>Petropleomorpha</taxon>
    </lineage>
</organism>
<dbReference type="Proteomes" id="UP000541969">
    <property type="component" value="Unassembled WGS sequence"/>
</dbReference>
<evidence type="ECO:0000256" key="8">
    <source>
        <dbReference type="ARBA" id="ARBA00023098"/>
    </source>
</evidence>
<comment type="pathway">
    <text evidence="2">Lipid metabolism.</text>
</comment>
<accession>A0A853CQL3</accession>
<dbReference type="RefSeq" id="WP_179721618.1">
    <property type="nucleotide sequence ID" value="NZ_JACBZT010000001.1"/>
</dbReference>
<comment type="caution">
    <text evidence="14">The sequence shown here is derived from an EMBL/GenBank/DDBJ whole genome shotgun (WGS) entry which is preliminary data.</text>
</comment>
<dbReference type="Gene3D" id="3.30.559.10">
    <property type="entry name" value="Chloramphenicol acetyltransferase-like domain"/>
    <property type="match status" value="1"/>
</dbReference>
<evidence type="ECO:0000259" key="12">
    <source>
        <dbReference type="Pfam" id="PF03007"/>
    </source>
</evidence>
<protein>
    <recommendedName>
        <fullName evidence="4 11">Diacylglycerol O-acyltransferase</fullName>
        <ecNumber evidence="4 11">2.3.1.20</ecNumber>
    </recommendedName>
</protein>
<dbReference type="EMBL" id="JACBZT010000001">
    <property type="protein sequence ID" value="NYJ08772.1"/>
    <property type="molecule type" value="Genomic_DNA"/>
</dbReference>
<dbReference type="GO" id="GO:0071731">
    <property type="term" value="P:response to nitric oxide"/>
    <property type="evidence" value="ECO:0007669"/>
    <property type="project" value="TreeGrafter"/>
</dbReference>
<dbReference type="SUPFAM" id="SSF52777">
    <property type="entry name" value="CoA-dependent acyltransferases"/>
    <property type="match status" value="2"/>
</dbReference>